<dbReference type="AlphaFoldDB" id="A0A6J1M939"/>
<evidence type="ECO:0000256" key="1">
    <source>
        <dbReference type="SAM" id="MobiDB-lite"/>
    </source>
</evidence>
<accession>A0A6J1M939</accession>
<sequence>MAKKNKSKAAKKKLACKSALKKQGKEQNKPSKAGTIPSDPVLIDEECVNDTGIDVNDLDDISLENTESADDLDPHKMQLDSIATMTTRVDDHIMMITAVQKQLSELQIKQVQLLDGCVNFFQELQGFQSENEEEEKLVLETFLELKTKVKIVFKHYLPTQIEMLERDMKLLQLNKN</sequence>
<gene>
    <name evidence="3" type="primary">LOC111603438</name>
</gene>
<dbReference type="KEGG" id="dhe:111603438"/>
<dbReference type="OMA" id="LERDMKM"/>
<reference evidence="3" key="1">
    <citation type="submission" date="2025-08" db="UniProtKB">
        <authorList>
            <consortium name="RefSeq"/>
        </authorList>
    </citation>
    <scope>IDENTIFICATION</scope>
    <source>
        <strain evidence="3">15085-1641.00</strain>
        <tissue evidence="3">Whole body</tissue>
    </source>
</reference>
<feature type="compositionally biased region" description="Basic residues" evidence="1">
    <location>
        <begin position="1"/>
        <end position="22"/>
    </location>
</feature>
<proteinExistence type="predicted"/>
<name>A0A6J1M939_DROHY</name>
<feature type="region of interest" description="Disordered" evidence="1">
    <location>
        <begin position="1"/>
        <end position="41"/>
    </location>
</feature>
<evidence type="ECO:0000313" key="2">
    <source>
        <dbReference type="Proteomes" id="UP000504633"/>
    </source>
</evidence>
<dbReference type="GeneID" id="111603438"/>
<dbReference type="RefSeq" id="XP_023176790.1">
    <property type="nucleotide sequence ID" value="XM_023321022.1"/>
</dbReference>
<dbReference type="OrthoDB" id="7867182at2759"/>
<organism evidence="2 3">
    <name type="scientific">Drosophila hydei</name>
    <name type="common">Fruit fly</name>
    <dbReference type="NCBI Taxonomy" id="7224"/>
    <lineage>
        <taxon>Eukaryota</taxon>
        <taxon>Metazoa</taxon>
        <taxon>Ecdysozoa</taxon>
        <taxon>Arthropoda</taxon>
        <taxon>Hexapoda</taxon>
        <taxon>Insecta</taxon>
        <taxon>Pterygota</taxon>
        <taxon>Neoptera</taxon>
        <taxon>Endopterygota</taxon>
        <taxon>Diptera</taxon>
        <taxon>Brachycera</taxon>
        <taxon>Muscomorpha</taxon>
        <taxon>Ephydroidea</taxon>
        <taxon>Drosophilidae</taxon>
        <taxon>Drosophila</taxon>
    </lineage>
</organism>
<evidence type="ECO:0000313" key="3">
    <source>
        <dbReference type="RefSeq" id="XP_023176790.1"/>
    </source>
</evidence>
<protein>
    <submittedName>
        <fullName evidence="3">Uncharacterized protein LOC111603438</fullName>
    </submittedName>
</protein>
<keyword evidence="2" id="KW-1185">Reference proteome</keyword>
<dbReference type="Proteomes" id="UP000504633">
    <property type="component" value="Unplaced"/>
</dbReference>